<dbReference type="Pfam" id="PF04452">
    <property type="entry name" value="Methyltrans_RNA"/>
    <property type="match status" value="1"/>
</dbReference>
<dbReference type="InterPro" id="IPR006700">
    <property type="entry name" value="RsmE"/>
</dbReference>
<evidence type="ECO:0000259" key="13">
    <source>
        <dbReference type="Pfam" id="PF04452"/>
    </source>
</evidence>
<evidence type="ECO:0000256" key="6">
    <source>
        <dbReference type="ARBA" id="ARBA00022552"/>
    </source>
</evidence>
<comment type="caution">
    <text evidence="15">The sequence shown here is derived from an EMBL/GenBank/DDBJ whole genome shotgun (WGS) entry which is preliminary data.</text>
</comment>
<evidence type="ECO:0000256" key="9">
    <source>
        <dbReference type="ARBA" id="ARBA00022691"/>
    </source>
</evidence>
<evidence type="ECO:0000313" key="15">
    <source>
        <dbReference type="EMBL" id="KLE32130.1"/>
    </source>
</evidence>
<dbReference type="InterPro" id="IPR029026">
    <property type="entry name" value="tRNA_m1G_MTases_N"/>
</dbReference>
<evidence type="ECO:0000313" key="16">
    <source>
        <dbReference type="Proteomes" id="UP000053070"/>
    </source>
</evidence>
<dbReference type="SUPFAM" id="SSF75217">
    <property type="entry name" value="alpha/beta knot"/>
    <property type="match status" value="1"/>
</dbReference>
<dbReference type="PANTHER" id="PTHR30027">
    <property type="entry name" value="RIBOSOMAL RNA SMALL SUBUNIT METHYLTRANSFERASE E"/>
    <property type="match status" value="1"/>
</dbReference>
<evidence type="ECO:0000256" key="5">
    <source>
        <dbReference type="ARBA" id="ARBA00022490"/>
    </source>
</evidence>
<dbReference type="NCBIfam" id="TIGR00046">
    <property type="entry name" value="RsmE family RNA methyltransferase"/>
    <property type="match status" value="1"/>
</dbReference>
<dbReference type="InterPro" id="IPR029028">
    <property type="entry name" value="Alpha/beta_knot_MTases"/>
</dbReference>
<gene>
    <name evidence="15" type="ORF">AAW01_12045</name>
</gene>
<dbReference type="InterPro" id="IPR015947">
    <property type="entry name" value="PUA-like_sf"/>
</dbReference>
<evidence type="ECO:0000256" key="10">
    <source>
        <dbReference type="ARBA" id="ARBA00025699"/>
    </source>
</evidence>
<dbReference type="NCBIfam" id="NF008696">
    <property type="entry name" value="PRK11713.3-5"/>
    <property type="match status" value="1"/>
</dbReference>
<evidence type="ECO:0000256" key="4">
    <source>
        <dbReference type="ARBA" id="ARBA00013673"/>
    </source>
</evidence>
<dbReference type="Pfam" id="PF20260">
    <property type="entry name" value="PUA_4"/>
    <property type="match status" value="1"/>
</dbReference>
<dbReference type="EMBL" id="LBHC01000002">
    <property type="protein sequence ID" value="KLE32130.1"/>
    <property type="molecule type" value="Genomic_DNA"/>
</dbReference>
<comment type="catalytic activity">
    <reaction evidence="11 12">
        <text>uridine(1498) in 16S rRNA + S-adenosyl-L-methionine = N(3)-methyluridine(1498) in 16S rRNA + S-adenosyl-L-homocysteine + H(+)</text>
        <dbReference type="Rhea" id="RHEA:42920"/>
        <dbReference type="Rhea" id="RHEA-COMP:10283"/>
        <dbReference type="Rhea" id="RHEA-COMP:10284"/>
        <dbReference type="ChEBI" id="CHEBI:15378"/>
        <dbReference type="ChEBI" id="CHEBI:57856"/>
        <dbReference type="ChEBI" id="CHEBI:59789"/>
        <dbReference type="ChEBI" id="CHEBI:65315"/>
        <dbReference type="ChEBI" id="CHEBI:74502"/>
        <dbReference type="EC" id="2.1.1.193"/>
    </reaction>
</comment>
<dbReference type="GO" id="GO:0070042">
    <property type="term" value="F:rRNA (uridine-N3-)-methyltransferase activity"/>
    <property type="evidence" value="ECO:0007669"/>
    <property type="project" value="TreeGrafter"/>
</dbReference>
<evidence type="ECO:0000256" key="7">
    <source>
        <dbReference type="ARBA" id="ARBA00022603"/>
    </source>
</evidence>
<comment type="function">
    <text evidence="10 12">Specifically methylates the N3 position of the uracil ring of uridine 1498 (m3U1498) in 16S rRNA. Acts on the fully assembled 30S ribosomal subunit.</text>
</comment>
<dbReference type="Proteomes" id="UP000053070">
    <property type="component" value="Unassembled WGS sequence"/>
</dbReference>
<sequence>MPATPAWPPKSAPRLFIDSELGAGRTFAMEGNQANYLARVMRVQEGDAVILCDDITGEWLSRVTQAGKRRVDLAVEERLRPRDDVPDIWLCAALLKKDRFDLLLEKATELGAARIQPVIMRRCVADKLNPDRARAIVTEAAEQCARTALPELEAPQKLDALLREWPEDRLLFFADEDGGEPAADAFVFARQPQRAEGGQKAAILIGPEGGFDDAERAAIRAHPQARPVSLGPRILRAETAAIAALSLWMGVAGDWHKHG</sequence>
<keyword evidence="9 12" id="KW-0949">S-adenosyl-L-methionine</keyword>
<evidence type="ECO:0000256" key="12">
    <source>
        <dbReference type="PIRNR" id="PIRNR015601"/>
    </source>
</evidence>
<accession>A0A0G9MN71</accession>
<dbReference type="Gene3D" id="2.40.240.20">
    <property type="entry name" value="Hypothetical PUA domain-like, domain 1"/>
    <property type="match status" value="1"/>
</dbReference>
<evidence type="ECO:0000256" key="8">
    <source>
        <dbReference type="ARBA" id="ARBA00022679"/>
    </source>
</evidence>
<name>A0A0G9MN71_9SPHN</name>
<dbReference type="EC" id="2.1.1.193" evidence="3 12"/>
<keyword evidence="8 12" id="KW-0808">Transferase</keyword>
<proteinExistence type="inferred from homology"/>
<evidence type="ECO:0000259" key="14">
    <source>
        <dbReference type="Pfam" id="PF20260"/>
    </source>
</evidence>
<dbReference type="GO" id="GO:0005737">
    <property type="term" value="C:cytoplasm"/>
    <property type="evidence" value="ECO:0007669"/>
    <property type="project" value="UniProtKB-SubCell"/>
</dbReference>
<keyword evidence="16" id="KW-1185">Reference proteome</keyword>
<dbReference type="STRING" id="502682.BMF35_a1404"/>
<dbReference type="AlphaFoldDB" id="A0A0G9MN71"/>
<evidence type="ECO:0000256" key="2">
    <source>
        <dbReference type="ARBA" id="ARBA00005528"/>
    </source>
</evidence>
<evidence type="ECO:0000256" key="1">
    <source>
        <dbReference type="ARBA" id="ARBA00004496"/>
    </source>
</evidence>
<feature type="domain" description="Ribosomal RNA small subunit methyltransferase E methyltransferase" evidence="13">
    <location>
        <begin position="87"/>
        <end position="248"/>
    </location>
</feature>
<dbReference type="GO" id="GO:0070475">
    <property type="term" value="P:rRNA base methylation"/>
    <property type="evidence" value="ECO:0007669"/>
    <property type="project" value="TreeGrafter"/>
</dbReference>
<keyword evidence="7 12" id="KW-0489">Methyltransferase</keyword>
<dbReference type="PATRIC" id="fig|502682.8.peg.2456"/>
<evidence type="ECO:0000256" key="3">
    <source>
        <dbReference type="ARBA" id="ARBA00012328"/>
    </source>
</evidence>
<protein>
    <recommendedName>
        <fullName evidence="4 12">Ribosomal RNA small subunit methyltransferase E</fullName>
        <ecNumber evidence="3 12">2.1.1.193</ecNumber>
    </recommendedName>
</protein>
<dbReference type="PIRSF" id="PIRSF015601">
    <property type="entry name" value="MTase_slr0722"/>
    <property type="match status" value="1"/>
</dbReference>
<keyword evidence="6 12" id="KW-0698">rRNA processing</keyword>
<dbReference type="Gene3D" id="3.40.1280.10">
    <property type="match status" value="1"/>
</dbReference>
<comment type="similarity">
    <text evidence="2 12">Belongs to the RNA methyltransferase RsmE family.</text>
</comment>
<dbReference type="SUPFAM" id="SSF88697">
    <property type="entry name" value="PUA domain-like"/>
    <property type="match status" value="1"/>
</dbReference>
<reference evidence="15 16" key="1">
    <citation type="submission" date="2015-04" db="EMBL/GenBank/DDBJ databases">
        <title>The draft genome sequence of Erythrobacr gangjinensis K7-2.</title>
        <authorList>
            <person name="Zhuang L."/>
            <person name="Liu Y."/>
            <person name="Shao Z."/>
        </authorList>
    </citation>
    <scope>NUCLEOTIDE SEQUENCE [LARGE SCALE GENOMIC DNA]</scope>
    <source>
        <strain evidence="15 16">K7-2</strain>
    </source>
</reference>
<dbReference type="CDD" id="cd18084">
    <property type="entry name" value="RsmE-like"/>
    <property type="match status" value="1"/>
</dbReference>
<dbReference type="InterPro" id="IPR046886">
    <property type="entry name" value="RsmE_MTase_dom"/>
</dbReference>
<organism evidence="15 16">
    <name type="scientific">Aurantiacibacter gangjinensis</name>
    <dbReference type="NCBI Taxonomy" id="502682"/>
    <lineage>
        <taxon>Bacteria</taxon>
        <taxon>Pseudomonadati</taxon>
        <taxon>Pseudomonadota</taxon>
        <taxon>Alphaproteobacteria</taxon>
        <taxon>Sphingomonadales</taxon>
        <taxon>Erythrobacteraceae</taxon>
        <taxon>Aurantiacibacter</taxon>
    </lineage>
</organism>
<feature type="domain" description="Ribosomal RNA small subunit methyltransferase E PUA-like" evidence="14">
    <location>
        <begin position="31"/>
        <end position="75"/>
    </location>
</feature>
<keyword evidence="5 12" id="KW-0963">Cytoplasm</keyword>
<dbReference type="InterPro" id="IPR046887">
    <property type="entry name" value="RsmE_PUA-like"/>
</dbReference>
<comment type="subcellular location">
    <subcellularLocation>
        <location evidence="1 12">Cytoplasm</location>
    </subcellularLocation>
</comment>
<evidence type="ECO:0000256" key="11">
    <source>
        <dbReference type="ARBA" id="ARBA00047944"/>
    </source>
</evidence>
<dbReference type="PANTHER" id="PTHR30027:SF3">
    <property type="entry name" value="16S RRNA (URACIL(1498)-N(3))-METHYLTRANSFERASE"/>
    <property type="match status" value="1"/>
</dbReference>
<dbReference type="RefSeq" id="WP_047007477.1">
    <property type="nucleotide sequence ID" value="NZ_CP018097.1"/>
</dbReference>
<dbReference type="OrthoDB" id="9815641at2"/>